<dbReference type="Gene3D" id="3.10.560.10">
    <property type="entry name" value="Outer membrane lipoprotein wza domain like"/>
    <property type="match status" value="2"/>
</dbReference>
<keyword evidence="1" id="KW-0732">Signal</keyword>
<dbReference type="RefSeq" id="WP_076363624.1">
    <property type="nucleotide sequence ID" value="NZ_FTOM01000001.1"/>
</dbReference>
<dbReference type="Proteomes" id="UP000186098">
    <property type="component" value="Unassembled WGS sequence"/>
</dbReference>
<dbReference type="PROSITE" id="PS51257">
    <property type="entry name" value="PROKAR_LIPOPROTEIN"/>
    <property type="match status" value="1"/>
</dbReference>
<dbReference type="GO" id="GO:0015159">
    <property type="term" value="F:polysaccharide transmembrane transporter activity"/>
    <property type="evidence" value="ECO:0007669"/>
    <property type="project" value="InterPro"/>
</dbReference>
<reference evidence="4" key="1">
    <citation type="submission" date="2017-01" db="EMBL/GenBank/DDBJ databases">
        <authorList>
            <person name="Varghese N."/>
            <person name="Submissions S."/>
        </authorList>
    </citation>
    <scope>NUCLEOTIDE SEQUENCE [LARGE SCALE GENOMIC DNA]</scope>
    <source>
        <strain evidence="4">DSM 18714</strain>
    </source>
</reference>
<sequence length="377" mass="39839">MMPNRRAVLAAGAAFVVAGCSLPRGAALRSEVLRGKDAAEAGFAHYAIDRDFLAVLKDWPAGLHHERRVWPGHSRGADGLIITRGDRVEIAVWENDENSLLTGAGQPSTPLQPSIVSASGRIFVPYVGEMRVAGMSPQHARAAIQERLEELIPAAQVQLSVTPGPKNAVDLVSGVARPGSVPLTDRSITVLGAIAQGGGVAPGLENPQVRLIRGGRVYISSLDELSEDPRRDTALRAGDKLIVEKDRRYFVAMGAQAREELVPFAKDRISALEAVTIAGGLADNRANAKGVLILREYAPEVVQPRPEAGPDAPLPVAPEHARVVFSMDLTSADGLFSAQNFPIEPRDLVLATESPVVSARSILGLLGTSVGVANAAD</sequence>
<dbReference type="EMBL" id="FTOM01000001">
    <property type="protein sequence ID" value="SIS59721.1"/>
    <property type="molecule type" value="Genomic_DNA"/>
</dbReference>
<dbReference type="Gene3D" id="3.30.1950.10">
    <property type="entry name" value="wza like domain"/>
    <property type="match status" value="1"/>
</dbReference>
<evidence type="ECO:0000256" key="1">
    <source>
        <dbReference type="ARBA" id="ARBA00022729"/>
    </source>
</evidence>
<protein>
    <submittedName>
        <fullName evidence="3">Polysaccharide export outer membrane protein</fullName>
    </submittedName>
</protein>
<organism evidence="3 4">
    <name type="scientific">Phaeovulum vinaykumarii</name>
    <dbReference type="NCBI Taxonomy" id="407234"/>
    <lineage>
        <taxon>Bacteria</taxon>
        <taxon>Pseudomonadati</taxon>
        <taxon>Pseudomonadota</taxon>
        <taxon>Alphaproteobacteria</taxon>
        <taxon>Rhodobacterales</taxon>
        <taxon>Paracoccaceae</taxon>
        <taxon>Phaeovulum</taxon>
    </lineage>
</organism>
<feature type="domain" description="Polysaccharide export protein N-terminal" evidence="2">
    <location>
        <begin position="80"/>
        <end position="161"/>
    </location>
</feature>
<dbReference type="PANTHER" id="PTHR33619">
    <property type="entry name" value="POLYSACCHARIDE EXPORT PROTEIN GFCE-RELATED"/>
    <property type="match status" value="1"/>
</dbReference>
<name>A0A1N7KDR7_9RHOB</name>
<dbReference type="PANTHER" id="PTHR33619:SF3">
    <property type="entry name" value="POLYSACCHARIDE EXPORT PROTEIN GFCE-RELATED"/>
    <property type="match status" value="1"/>
</dbReference>
<dbReference type="OrthoDB" id="7198507at2"/>
<dbReference type="AlphaFoldDB" id="A0A1N7KDR7"/>
<dbReference type="InterPro" id="IPR049712">
    <property type="entry name" value="Poly_export"/>
</dbReference>
<proteinExistence type="predicted"/>
<gene>
    <name evidence="3" type="ORF">SAMN05421795_101854</name>
</gene>
<evidence type="ECO:0000313" key="3">
    <source>
        <dbReference type="EMBL" id="SIS59721.1"/>
    </source>
</evidence>
<keyword evidence="4" id="KW-1185">Reference proteome</keyword>
<evidence type="ECO:0000313" key="4">
    <source>
        <dbReference type="Proteomes" id="UP000186098"/>
    </source>
</evidence>
<dbReference type="STRING" id="407234.SAMN05421795_101854"/>
<dbReference type="Pfam" id="PF02563">
    <property type="entry name" value="Poly_export"/>
    <property type="match status" value="1"/>
</dbReference>
<evidence type="ECO:0000259" key="2">
    <source>
        <dbReference type="Pfam" id="PF02563"/>
    </source>
</evidence>
<dbReference type="InterPro" id="IPR003715">
    <property type="entry name" value="Poly_export_N"/>
</dbReference>
<accession>A0A1N7KDR7</accession>